<dbReference type="Gene3D" id="3.40.390.10">
    <property type="entry name" value="Collagenase (Catalytic Domain)"/>
    <property type="match status" value="1"/>
</dbReference>
<name>A0A6A6SJM8_9PLEO</name>
<keyword evidence="1" id="KW-0482">Metalloprotease</keyword>
<evidence type="ECO:0000313" key="4">
    <source>
        <dbReference type="Proteomes" id="UP000799324"/>
    </source>
</evidence>
<keyword evidence="1" id="KW-0378">Hydrolase</keyword>
<keyword evidence="1" id="KW-0862">Zinc</keyword>
<protein>
    <recommendedName>
        <fullName evidence="1">Metalloendopeptidase</fullName>
        <ecNumber evidence="1">3.4.24.-</ecNumber>
    </recommendedName>
</protein>
<dbReference type="Proteomes" id="UP000799324">
    <property type="component" value="Unassembled WGS sequence"/>
</dbReference>
<dbReference type="PRINTS" id="PR00480">
    <property type="entry name" value="ASTACIN"/>
</dbReference>
<organism evidence="3 4">
    <name type="scientific">Lophiostoma macrostomum CBS 122681</name>
    <dbReference type="NCBI Taxonomy" id="1314788"/>
    <lineage>
        <taxon>Eukaryota</taxon>
        <taxon>Fungi</taxon>
        <taxon>Dikarya</taxon>
        <taxon>Ascomycota</taxon>
        <taxon>Pezizomycotina</taxon>
        <taxon>Dothideomycetes</taxon>
        <taxon>Pleosporomycetidae</taxon>
        <taxon>Pleosporales</taxon>
        <taxon>Lophiostomataceae</taxon>
        <taxon>Lophiostoma</taxon>
    </lineage>
</organism>
<dbReference type="SUPFAM" id="SSF55486">
    <property type="entry name" value="Metalloproteases ('zincins'), catalytic domain"/>
    <property type="match status" value="1"/>
</dbReference>
<proteinExistence type="predicted"/>
<dbReference type="PANTHER" id="PTHR10127:SF850">
    <property type="entry name" value="METALLOENDOPEPTIDASE"/>
    <property type="match status" value="1"/>
</dbReference>
<dbReference type="EC" id="3.4.24.-" evidence="1"/>
<dbReference type="InterPro" id="IPR001506">
    <property type="entry name" value="Peptidase_M12A"/>
</dbReference>
<evidence type="ECO:0000259" key="2">
    <source>
        <dbReference type="Pfam" id="PF01400"/>
    </source>
</evidence>
<sequence length="357" mass="41093">MKLALLLAPLALACPPPFNDFRFLGNETVSTETLVRQALAEPQFGSIDGVSDARNPSQRWARNPMTGATVVEYCFANKWVKRTYADILGRGWMKWFNKIRNPSQANGHSLIVRPAIPLVENRKEQYCYLTDGNGPNDSGAWNNAFPKSILIIKHWDKSDIQATASATVGWNPKDSTNVMLIHPFLLRDRVDELVDTVAHELGHVFGLLHEHQRPDREHYIKYECRKLMGYAECERRTDRKHTMEEICKSSDLGYRYDFPLAAQMSTENRRMVEDGREMEQYRNYPRPYDLHSIMHYSSRQGAADQSSWREAPLVKWKNGGPGYNPPQLITDRDIEPIYPNTEVSDGDADAIRYLYPW</sequence>
<dbReference type="GO" id="GO:0006508">
    <property type="term" value="P:proteolysis"/>
    <property type="evidence" value="ECO:0007669"/>
    <property type="project" value="UniProtKB-KW"/>
</dbReference>
<gene>
    <name evidence="3" type="ORF">K491DRAFT_722874</name>
</gene>
<dbReference type="Pfam" id="PF01400">
    <property type="entry name" value="Astacin"/>
    <property type="match status" value="1"/>
</dbReference>
<dbReference type="PANTHER" id="PTHR10127">
    <property type="entry name" value="DISCOIDIN, CUB, EGF, LAMININ , AND ZINC METALLOPROTEASE DOMAIN CONTAINING"/>
    <property type="match status" value="1"/>
</dbReference>
<dbReference type="EMBL" id="MU004559">
    <property type="protein sequence ID" value="KAF2648075.1"/>
    <property type="molecule type" value="Genomic_DNA"/>
</dbReference>
<comment type="cofactor">
    <cofactor evidence="1">
        <name>Zn(2+)</name>
        <dbReference type="ChEBI" id="CHEBI:29105"/>
    </cofactor>
    <text evidence="1">Binds 1 zinc ion per subunit.</text>
</comment>
<dbReference type="InterPro" id="IPR024079">
    <property type="entry name" value="MetalloPept_cat_dom_sf"/>
</dbReference>
<dbReference type="OrthoDB" id="291007at2759"/>
<dbReference type="GO" id="GO:0046872">
    <property type="term" value="F:metal ion binding"/>
    <property type="evidence" value="ECO:0007669"/>
    <property type="project" value="UniProtKB-KW"/>
</dbReference>
<dbReference type="GO" id="GO:0004222">
    <property type="term" value="F:metalloendopeptidase activity"/>
    <property type="evidence" value="ECO:0007669"/>
    <property type="project" value="UniProtKB-UniRule"/>
</dbReference>
<keyword evidence="1" id="KW-0645">Protease</keyword>
<keyword evidence="1" id="KW-0479">Metal-binding</keyword>
<accession>A0A6A6SJM8</accession>
<keyword evidence="4" id="KW-1185">Reference proteome</keyword>
<reference evidence="3" key="1">
    <citation type="journal article" date="2020" name="Stud. Mycol.">
        <title>101 Dothideomycetes genomes: a test case for predicting lifestyles and emergence of pathogens.</title>
        <authorList>
            <person name="Haridas S."/>
            <person name="Albert R."/>
            <person name="Binder M."/>
            <person name="Bloem J."/>
            <person name="Labutti K."/>
            <person name="Salamov A."/>
            <person name="Andreopoulos B."/>
            <person name="Baker S."/>
            <person name="Barry K."/>
            <person name="Bills G."/>
            <person name="Bluhm B."/>
            <person name="Cannon C."/>
            <person name="Castanera R."/>
            <person name="Culley D."/>
            <person name="Daum C."/>
            <person name="Ezra D."/>
            <person name="Gonzalez J."/>
            <person name="Henrissat B."/>
            <person name="Kuo A."/>
            <person name="Liang C."/>
            <person name="Lipzen A."/>
            <person name="Lutzoni F."/>
            <person name="Magnuson J."/>
            <person name="Mondo S."/>
            <person name="Nolan M."/>
            <person name="Ohm R."/>
            <person name="Pangilinan J."/>
            <person name="Park H.-J."/>
            <person name="Ramirez L."/>
            <person name="Alfaro M."/>
            <person name="Sun H."/>
            <person name="Tritt A."/>
            <person name="Yoshinaga Y."/>
            <person name="Zwiers L.-H."/>
            <person name="Turgeon B."/>
            <person name="Goodwin S."/>
            <person name="Spatafora J."/>
            <person name="Crous P."/>
            <person name="Grigoriev I."/>
        </authorList>
    </citation>
    <scope>NUCLEOTIDE SEQUENCE</scope>
    <source>
        <strain evidence="3">CBS 122681</strain>
    </source>
</reference>
<evidence type="ECO:0000313" key="3">
    <source>
        <dbReference type="EMBL" id="KAF2648075.1"/>
    </source>
</evidence>
<feature type="domain" description="Peptidase M12A" evidence="2">
    <location>
        <begin position="194"/>
        <end position="234"/>
    </location>
</feature>
<dbReference type="AlphaFoldDB" id="A0A6A6SJM8"/>
<evidence type="ECO:0000256" key="1">
    <source>
        <dbReference type="RuleBase" id="RU361183"/>
    </source>
</evidence>